<feature type="domain" description="Alanine dehydrogenase/pyridine nucleotide transhydrogenase N-terminal" evidence="2">
    <location>
        <begin position="4"/>
        <end position="101"/>
    </location>
</feature>
<dbReference type="Pfam" id="PF05222">
    <property type="entry name" value="AlaDh_PNT_N"/>
    <property type="match status" value="1"/>
</dbReference>
<dbReference type="InterPro" id="IPR051168">
    <property type="entry name" value="AASS"/>
</dbReference>
<sequence>MKFGILKETNTVTDRRVALSPDQLAYVQQKYSEAQFEIESDSERIFSDEEYQNKGVLVTKTCSSCDVLIGITPIAATDFKANTSYLFFLESLKNPLKYQAHQQAVASRNSYLYDSANWEATNPGIDFDEIVGIVGAYNAFRAFGIKFELFKLPPVATFLDVSSIITYLKRPVLPPLKIAIIANEQMTLGIKTVMKALKIKEVGKTDFLTKNYAQAVFNCVVEEDLIHLDSYTKLTDILITNAQLNDSPVVLSSSCLQVTDCKLKVVVDLAPEPSNQLACTVRQSNNEAPFYGYLPIENKEVDLFHPAAIVVVATPYGAVELPQMASEQYGKFLIDVVFPAFFSSDSQEILTKARL</sequence>
<name>A0ABY8N6Y8_9FLAO</name>
<protein>
    <submittedName>
        <fullName evidence="3">Alanine dehydrogenase</fullName>
    </submittedName>
</protein>
<proteinExistence type="predicted"/>
<accession>A0ABY8N6Y8</accession>
<reference evidence="3 4" key="1">
    <citation type="submission" date="2023-06" db="EMBL/GenBank/DDBJ databases">
        <title>Complete Genome Sequence of Flavobacterium keumense K3R-10.</title>
        <authorList>
            <person name="Jeong H."/>
            <person name="Jhang S.Y."/>
            <person name="Kim J.N."/>
        </authorList>
    </citation>
    <scope>NUCLEOTIDE SEQUENCE [LARGE SCALE GENOMIC DNA]</scope>
    <source>
        <strain evidence="3 4">K3R-10</strain>
    </source>
</reference>
<dbReference type="Gene3D" id="3.40.50.720">
    <property type="entry name" value="NAD(P)-binding Rossmann-like Domain"/>
    <property type="match status" value="1"/>
</dbReference>
<evidence type="ECO:0000256" key="1">
    <source>
        <dbReference type="ARBA" id="ARBA00023002"/>
    </source>
</evidence>
<dbReference type="Proteomes" id="UP001232117">
    <property type="component" value="Chromosome"/>
</dbReference>
<dbReference type="InterPro" id="IPR007886">
    <property type="entry name" value="AlaDH/PNT_N"/>
</dbReference>
<evidence type="ECO:0000259" key="2">
    <source>
        <dbReference type="Pfam" id="PF05222"/>
    </source>
</evidence>
<dbReference type="RefSeq" id="WP_264532898.1">
    <property type="nucleotide sequence ID" value="NZ_CP092332.1"/>
</dbReference>
<dbReference type="PANTHER" id="PTHR11133:SF22">
    <property type="entry name" value="ALPHA-AMINOADIPIC SEMIALDEHYDE SYNTHASE, MITOCHONDRIAL"/>
    <property type="match status" value="1"/>
</dbReference>
<evidence type="ECO:0000313" key="3">
    <source>
        <dbReference type="EMBL" id="WGK94376.1"/>
    </source>
</evidence>
<keyword evidence="4" id="KW-1185">Reference proteome</keyword>
<evidence type="ECO:0000313" key="4">
    <source>
        <dbReference type="Proteomes" id="UP001232117"/>
    </source>
</evidence>
<keyword evidence="1" id="KW-0560">Oxidoreductase</keyword>
<dbReference type="PANTHER" id="PTHR11133">
    <property type="entry name" value="SACCHAROPINE DEHYDROGENASE"/>
    <property type="match status" value="1"/>
</dbReference>
<organism evidence="3 4">
    <name type="scientific">Flavobacterium keumense</name>
    <dbReference type="NCBI Taxonomy" id="1306518"/>
    <lineage>
        <taxon>Bacteria</taxon>
        <taxon>Pseudomonadati</taxon>
        <taxon>Bacteroidota</taxon>
        <taxon>Flavobacteriia</taxon>
        <taxon>Flavobacteriales</taxon>
        <taxon>Flavobacteriaceae</taxon>
        <taxon>Flavobacterium</taxon>
    </lineage>
</organism>
<dbReference type="EMBL" id="CP092332">
    <property type="protein sequence ID" value="WGK94376.1"/>
    <property type="molecule type" value="Genomic_DNA"/>
</dbReference>
<dbReference type="SUPFAM" id="SSF52283">
    <property type="entry name" value="Formate/glycerate dehydrogenase catalytic domain-like"/>
    <property type="match status" value="1"/>
</dbReference>
<gene>
    <name evidence="3" type="ORF">MG292_09865</name>
</gene>